<accession>A0A2H0BVF2</accession>
<evidence type="ECO:0000313" key="2">
    <source>
        <dbReference type="Proteomes" id="UP000231246"/>
    </source>
</evidence>
<organism evidence="1 2">
    <name type="scientific">Candidatus Roizmanbacteria bacterium CG22_combo_CG10-13_8_21_14_all_38_20</name>
    <dbReference type="NCBI Taxonomy" id="1974862"/>
    <lineage>
        <taxon>Bacteria</taxon>
        <taxon>Candidatus Roizmaniibacteriota</taxon>
    </lineage>
</organism>
<evidence type="ECO:0000313" key="1">
    <source>
        <dbReference type="EMBL" id="PIP61666.1"/>
    </source>
</evidence>
<protein>
    <submittedName>
        <fullName evidence="1">Uncharacterized protein</fullName>
    </submittedName>
</protein>
<gene>
    <name evidence="1" type="ORF">COW99_02750</name>
</gene>
<proteinExistence type="predicted"/>
<dbReference type="EMBL" id="PCTA01000019">
    <property type="protein sequence ID" value="PIP61666.1"/>
    <property type="molecule type" value="Genomic_DNA"/>
</dbReference>
<reference evidence="1 2" key="1">
    <citation type="submission" date="2017-09" db="EMBL/GenBank/DDBJ databases">
        <title>Depth-based differentiation of microbial function through sediment-hosted aquifers and enrichment of novel symbionts in the deep terrestrial subsurface.</title>
        <authorList>
            <person name="Probst A.J."/>
            <person name="Ladd B."/>
            <person name="Jarett J.K."/>
            <person name="Geller-Mcgrath D.E."/>
            <person name="Sieber C.M."/>
            <person name="Emerson J.B."/>
            <person name="Anantharaman K."/>
            <person name="Thomas B.C."/>
            <person name="Malmstrom R."/>
            <person name="Stieglmeier M."/>
            <person name="Klingl A."/>
            <person name="Woyke T."/>
            <person name="Ryan C.M."/>
            <person name="Banfield J.F."/>
        </authorList>
    </citation>
    <scope>NUCLEOTIDE SEQUENCE [LARGE SCALE GENOMIC DNA]</scope>
    <source>
        <strain evidence="1">CG22_combo_CG10-13_8_21_14_all_38_20</strain>
    </source>
</reference>
<name>A0A2H0BVF2_9BACT</name>
<sequence>MKKIHLVVLILTILTLVEGIYYLQLKGVSLTTVLQKIPNTGNETPIKEYKDELNITFQDKQDKVGRTAIYNQAAFNAFNGTGKISGDANTLTAYVGKFAGFETILDSEDEYLLVEDPKTGELLVKGRIDYSSEHDETDFKVENLARTNTNVSTVENLGLSVDLGKETIKKLIQKGDVLTAMLLPQENDFSQAQLDTEGNPFFLRIILRRFDGKHQIQKEL</sequence>
<dbReference type="AlphaFoldDB" id="A0A2H0BVF2"/>
<comment type="caution">
    <text evidence="1">The sequence shown here is derived from an EMBL/GenBank/DDBJ whole genome shotgun (WGS) entry which is preliminary data.</text>
</comment>
<dbReference type="Proteomes" id="UP000231246">
    <property type="component" value="Unassembled WGS sequence"/>
</dbReference>